<keyword evidence="9" id="KW-0547">Nucleotide-binding</keyword>
<keyword evidence="12 15" id="KW-1133">Transmembrane helix</keyword>
<reference evidence="19" key="1">
    <citation type="submission" date="2018-05" db="EMBL/GenBank/DDBJ databases">
        <title>Zavarzinia sp. HR-AS.</title>
        <authorList>
            <person name="Lee Y."/>
            <person name="Jeon C.O."/>
        </authorList>
    </citation>
    <scope>NUCLEOTIDE SEQUENCE [LARGE SCALE GENOMIC DNA]</scope>
    <source>
        <strain evidence="19">DSM 1231</strain>
    </source>
</reference>
<dbReference type="CDD" id="cd00075">
    <property type="entry name" value="HATPase"/>
    <property type="match status" value="1"/>
</dbReference>
<sequence>MMARIGIVGRLVLILLAALVLVQLVTTALYFWRREQAFDARMAVPLADQVAATAALVEATPAAQLPLVLRAVNGPDLLVTVADEPGEIRDPALPRRPLETVIRSGLPALDPPRLVSIQYRGLREPGGRPRLLGRLLASRIEVTVGLAGGRYLKVVADGEVMPRLFGLQPGFFAGIIGLTVALLAIVLFSRESRPLRRLARAVQAFGRDPEPRPVAEAGAAEVRVLIRAFNDMQARLAGLMRNRAFVLGALAHDLRTYLTRLRLRAEMLPEDGDRTGWIRNLEHMNQLVEDSLTFARVAFGADRAGRSDLARIVAREVEERQAQGAPVTLAAAAPGPLTVAGSEAALARALANLIDNALKHAGSAEIALGRDGGNARLTVDDRGPGIPAALRADLAQPFRQADAARTKADAGAGLGLAIAREIAEGLGGRLEIGDRPGGGARIALVLPLA</sequence>
<keyword evidence="4" id="KW-1003">Cell membrane</keyword>
<dbReference type="CDD" id="cd06225">
    <property type="entry name" value="HAMP"/>
    <property type="match status" value="1"/>
</dbReference>
<keyword evidence="6" id="KW-0597">Phosphoprotein</keyword>
<evidence type="ECO:0000256" key="12">
    <source>
        <dbReference type="ARBA" id="ARBA00022989"/>
    </source>
</evidence>
<dbReference type="PRINTS" id="PR00344">
    <property type="entry name" value="BCTRLSENSOR"/>
</dbReference>
<evidence type="ECO:0000256" key="7">
    <source>
        <dbReference type="ARBA" id="ARBA00022679"/>
    </source>
</evidence>
<evidence type="ECO:0000256" key="15">
    <source>
        <dbReference type="SAM" id="Phobius"/>
    </source>
</evidence>
<dbReference type="OrthoDB" id="9804645at2"/>
<dbReference type="GO" id="GO:0000155">
    <property type="term" value="F:phosphorelay sensor kinase activity"/>
    <property type="evidence" value="ECO:0007669"/>
    <property type="project" value="InterPro"/>
</dbReference>
<evidence type="ECO:0000256" key="10">
    <source>
        <dbReference type="ARBA" id="ARBA00022777"/>
    </source>
</evidence>
<evidence type="ECO:0000256" key="13">
    <source>
        <dbReference type="ARBA" id="ARBA00023012"/>
    </source>
</evidence>
<dbReference type="PROSITE" id="PS50109">
    <property type="entry name" value="HIS_KIN"/>
    <property type="match status" value="1"/>
</dbReference>
<dbReference type="PROSITE" id="PS50885">
    <property type="entry name" value="HAMP"/>
    <property type="match status" value="1"/>
</dbReference>
<keyword evidence="7" id="KW-0808">Transferase</keyword>
<feature type="domain" description="HAMP" evidence="17">
    <location>
        <begin position="189"/>
        <end position="241"/>
    </location>
</feature>
<dbReference type="EC" id="2.7.13.3" evidence="3"/>
<evidence type="ECO:0000256" key="5">
    <source>
        <dbReference type="ARBA" id="ARBA00022519"/>
    </source>
</evidence>
<evidence type="ECO:0000256" key="2">
    <source>
        <dbReference type="ARBA" id="ARBA00004429"/>
    </source>
</evidence>
<evidence type="ECO:0000256" key="11">
    <source>
        <dbReference type="ARBA" id="ARBA00022840"/>
    </source>
</evidence>
<evidence type="ECO:0000259" key="17">
    <source>
        <dbReference type="PROSITE" id="PS50885"/>
    </source>
</evidence>
<dbReference type="GO" id="GO:0005524">
    <property type="term" value="F:ATP binding"/>
    <property type="evidence" value="ECO:0007669"/>
    <property type="project" value="UniProtKB-KW"/>
</dbReference>
<keyword evidence="14 15" id="KW-0472">Membrane</keyword>
<dbReference type="Pfam" id="PF00672">
    <property type="entry name" value="HAMP"/>
    <property type="match status" value="1"/>
</dbReference>
<comment type="subcellular location">
    <subcellularLocation>
        <location evidence="2">Cell inner membrane</location>
        <topology evidence="2">Multi-pass membrane protein</topology>
    </subcellularLocation>
</comment>
<dbReference type="Pfam" id="PF02518">
    <property type="entry name" value="HATPase_c"/>
    <property type="match status" value="1"/>
</dbReference>
<keyword evidence="8 15" id="KW-0812">Transmembrane</keyword>
<evidence type="ECO:0000256" key="14">
    <source>
        <dbReference type="ARBA" id="ARBA00023136"/>
    </source>
</evidence>
<proteinExistence type="predicted"/>
<dbReference type="PANTHER" id="PTHR44936:SF5">
    <property type="entry name" value="SENSOR HISTIDINE KINASE ENVZ"/>
    <property type="match status" value="1"/>
</dbReference>
<dbReference type="InterPro" id="IPR050980">
    <property type="entry name" value="2C_sensor_his_kinase"/>
</dbReference>
<keyword evidence="19" id="KW-1185">Reference proteome</keyword>
<evidence type="ECO:0000256" key="1">
    <source>
        <dbReference type="ARBA" id="ARBA00000085"/>
    </source>
</evidence>
<dbReference type="SUPFAM" id="SSF47384">
    <property type="entry name" value="Homodimeric domain of signal transducing histidine kinase"/>
    <property type="match status" value="1"/>
</dbReference>
<keyword evidence="5" id="KW-0997">Cell inner membrane</keyword>
<name>A0A317DVV4_9PROT</name>
<dbReference type="SMART" id="SM00388">
    <property type="entry name" value="HisKA"/>
    <property type="match status" value="1"/>
</dbReference>
<dbReference type="Gene3D" id="3.30.565.10">
    <property type="entry name" value="Histidine kinase-like ATPase, C-terminal domain"/>
    <property type="match status" value="1"/>
</dbReference>
<keyword evidence="13" id="KW-0902">Two-component regulatory system</keyword>
<dbReference type="CDD" id="cd00082">
    <property type="entry name" value="HisKA"/>
    <property type="match status" value="1"/>
</dbReference>
<evidence type="ECO:0000256" key="9">
    <source>
        <dbReference type="ARBA" id="ARBA00022741"/>
    </source>
</evidence>
<evidence type="ECO:0000256" key="6">
    <source>
        <dbReference type="ARBA" id="ARBA00022553"/>
    </source>
</evidence>
<dbReference type="InterPro" id="IPR036890">
    <property type="entry name" value="HATPase_C_sf"/>
</dbReference>
<dbReference type="SMART" id="SM00304">
    <property type="entry name" value="HAMP"/>
    <property type="match status" value="1"/>
</dbReference>
<gene>
    <name evidence="18" type="ORF">DKG75_17825</name>
</gene>
<dbReference type="SMART" id="SM00387">
    <property type="entry name" value="HATPase_c"/>
    <property type="match status" value="1"/>
</dbReference>
<dbReference type="InterPro" id="IPR003594">
    <property type="entry name" value="HATPase_dom"/>
</dbReference>
<evidence type="ECO:0000256" key="4">
    <source>
        <dbReference type="ARBA" id="ARBA00022475"/>
    </source>
</evidence>
<dbReference type="InterPro" id="IPR004358">
    <property type="entry name" value="Sig_transdc_His_kin-like_C"/>
</dbReference>
<comment type="catalytic activity">
    <reaction evidence="1">
        <text>ATP + protein L-histidine = ADP + protein N-phospho-L-histidine.</text>
        <dbReference type="EC" id="2.7.13.3"/>
    </reaction>
</comment>
<dbReference type="RefSeq" id="WP_109922523.1">
    <property type="nucleotide sequence ID" value="NZ_QGLF01000005.1"/>
</dbReference>
<protein>
    <recommendedName>
        <fullName evidence="3">histidine kinase</fullName>
        <ecNumber evidence="3">2.7.13.3</ecNumber>
    </recommendedName>
</protein>
<accession>A0A317DVV4</accession>
<evidence type="ECO:0000256" key="3">
    <source>
        <dbReference type="ARBA" id="ARBA00012438"/>
    </source>
</evidence>
<dbReference type="InterPro" id="IPR036097">
    <property type="entry name" value="HisK_dim/P_sf"/>
</dbReference>
<dbReference type="InterPro" id="IPR003661">
    <property type="entry name" value="HisK_dim/P_dom"/>
</dbReference>
<dbReference type="InterPro" id="IPR003660">
    <property type="entry name" value="HAMP_dom"/>
</dbReference>
<dbReference type="EMBL" id="QGLF01000005">
    <property type="protein sequence ID" value="PWR18837.1"/>
    <property type="molecule type" value="Genomic_DNA"/>
</dbReference>
<dbReference type="Proteomes" id="UP000246077">
    <property type="component" value="Unassembled WGS sequence"/>
</dbReference>
<feature type="domain" description="Histidine kinase" evidence="16">
    <location>
        <begin position="249"/>
        <end position="449"/>
    </location>
</feature>
<evidence type="ECO:0000259" key="16">
    <source>
        <dbReference type="PROSITE" id="PS50109"/>
    </source>
</evidence>
<dbReference type="InterPro" id="IPR005467">
    <property type="entry name" value="His_kinase_dom"/>
</dbReference>
<dbReference type="AlphaFoldDB" id="A0A317DVV4"/>
<dbReference type="GO" id="GO:0005886">
    <property type="term" value="C:plasma membrane"/>
    <property type="evidence" value="ECO:0007669"/>
    <property type="project" value="UniProtKB-SubCell"/>
</dbReference>
<organism evidence="18 19">
    <name type="scientific">Zavarzinia compransoris</name>
    <dbReference type="NCBI Taxonomy" id="1264899"/>
    <lineage>
        <taxon>Bacteria</taxon>
        <taxon>Pseudomonadati</taxon>
        <taxon>Pseudomonadota</taxon>
        <taxon>Alphaproteobacteria</taxon>
        <taxon>Rhodospirillales</taxon>
        <taxon>Zavarziniaceae</taxon>
        <taxon>Zavarzinia</taxon>
    </lineage>
</organism>
<evidence type="ECO:0000313" key="18">
    <source>
        <dbReference type="EMBL" id="PWR18837.1"/>
    </source>
</evidence>
<feature type="transmembrane region" description="Helical" evidence="15">
    <location>
        <begin position="170"/>
        <end position="188"/>
    </location>
</feature>
<keyword evidence="10" id="KW-0418">Kinase</keyword>
<dbReference type="PANTHER" id="PTHR44936">
    <property type="entry name" value="SENSOR PROTEIN CREC"/>
    <property type="match status" value="1"/>
</dbReference>
<dbReference type="SUPFAM" id="SSF55874">
    <property type="entry name" value="ATPase domain of HSP90 chaperone/DNA topoisomerase II/histidine kinase"/>
    <property type="match status" value="1"/>
</dbReference>
<keyword evidence="11 18" id="KW-0067">ATP-binding</keyword>
<comment type="caution">
    <text evidence="18">The sequence shown here is derived from an EMBL/GenBank/DDBJ whole genome shotgun (WGS) entry which is preliminary data.</text>
</comment>
<dbReference type="Gene3D" id="1.10.287.130">
    <property type="match status" value="1"/>
</dbReference>
<evidence type="ECO:0000256" key="8">
    <source>
        <dbReference type="ARBA" id="ARBA00022692"/>
    </source>
</evidence>
<evidence type="ECO:0000313" key="19">
    <source>
        <dbReference type="Proteomes" id="UP000246077"/>
    </source>
</evidence>